<name>A0AAN6W5A6_9PEZI</name>
<gene>
    <name evidence="3" type="ORF">QBC36DRAFT_218150</name>
</gene>
<feature type="region of interest" description="Disordered" evidence="1">
    <location>
        <begin position="69"/>
        <end position="94"/>
    </location>
</feature>
<feature type="region of interest" description="Disordered" evidence="1">
    <location>
        <begin position="141"/>
        <end position="321"/>
    </location>
</feature>
<keyword evidence="4" id="KW-1185">Reference proteome</keyword>
<dbReference type="Proteomes" id="UP001302321">
    <property type="component" value="Unassembled WGS sequence"/>
</dbReference>
<feature type="transmembrane region" description="Helical" evidence="2">
    <location>
        <begin position="34"/>
        <end position="58"/>
    </location>
</feature>
<feature type="compositionally biased region" description="Polar residues" evidence="1">
    <location>
        <begin position="219"/>
        <end position="233"/>
    </location>
</feature>
<reference evidence="3" key="1">
    <citation type="journal article" date="2023" name="Mol. Phylogenet. Evol.">
        <title>Genome-scale phylogeny and comparative genomics of the fungal order Sordariales.</title>
        <authorList>
            <person name="Hensen N."/>
            <person name="Bonometti L."/>
            <person name="Westerberg I."/>
            <person name="Brannstrom I.O."/>
            <person name="Guillou S."/>
            <person name="Cros-Aarteil S."/>
            <person name="Calhoun S."/>
            <person name="Haridas S."/>
            <person name="Kuo A."/>
            <person name="Mondo S."/>
            <person name="Pangilinan J."/>
            <person name="Riley R."/>
            <person name="LaButti K."/>
            <person name="Andreopoulos B."/>
            <person name="Lipzen A."/>
            <person name="Chen C."/>
            <person name="Yan M."/>
            <person name="Daum C."/>
            <person name="Ng V."/>
            <person name="Clum A."/>
            <person name="Steindorff A."/>
            <person name="Ohm R.A."/>
            <person name="Martin F."/>
            <person name="Silar P."/>
            <person name="Natvig D.O."/>
            <person name="Lalanne C."/>
            <person name="Gautier V."/>
            <person name="Ament-Velasquez S.L."/>
            <person name="Kruys A."/>
            <person name="Hutchinson M.I."/>
            <person name="Powell A.J."/>
            <person name="Barry K."/>
            <person name="Miller A.N."/>
            <person name="Grigoriev I.V."/>
            <person name="Debuchy R."/>
            <person name="Gladieux P."/>
            <person name="Hiltunen Thoren M."/>
            <person name="Johannesson H."/>
        </authorList>
    </citation>
    <scope>NUCLEOTIDE SEQUENCE</scope>
    <source>
        <strain evidence="3">CBS 892.96</strain>
    </source>
</reference>
<sequence length="321" mass="35867">MDLCETPITTDCPWDLSSNSTAGVLPESMLRLHIIVPAVTVLGLIVLGTLLGMVIYILRRPQAMAESGVAEGGKGKWYEDSESGSEQNGSVGITGMSMGADSMEIIRRETALVWANFGPPPKMPVPSAVLLSPPPIPAALPSPPISASQRPTRSLVPPPRPYRAPNRYTYPNQQQPIHIQPPPQQEYAQPRSLTQSHSQPEMRQHEYLHPPPPPPPPQTQISYPQPRNLTQSHSKPEMRQPEMRQREKGHITFVTRLEYPDEQEGTLSPASKWDRPNLGLGIRQSIDQDRDLQQQNAQKGKGKEKRERLVRSRRFSVSQNF</sequence>
<proteinExistence type="predicted"/>
<evidence type="ECO:0000313" key="4">
    <source>
        <dbReference type="Proteomes" id="UP001302321"/>
    </source>
</evidence>
<accession>A0AAN6W5A6</accession>
<dbReference type="AlphaFoldDB" id="A0AAN6W5A6"/>
<evidence type="ECO:0000313" key="3">
    <source>
        <dbReference type="EMBL" id="KAK4174601.1"/>
    </source>
</evidence>
<comment type="caution">
    <text evidence="3">The sequence shown here is derived from an EMBL/GenBank/DDBJ whole genome shotgun (WGS) entry which is preliminary data.</text>
</comment>
<feature type="compositionally biased region" description="Basic and acidic residues" evidence="1">
    <location>
        <begin position="234"/>
        <end position="250"/>
    </location>
</feature>
<feature type="compositionally biased region" description="Pro residues" evidence="1">
    <location>
        <begin position="209"/>
        <end position="218"/>
    </location>
</feature>
<reference evidence="3" key="2">
    <citation type="submission" date="2023-05" db="EMBL/GenBank/DDBJ databases">
        <authorList>
            <consortium name="Lawrence Berkeley National Laboratory"/>
            <person name="Steindorff A."/>
            <person name="Hensen N."/>
            <person name="Bonometti L."/>
            <person name="Westerberg I."/>
            <person name="Brannstrom I.O."/>
            <person name="Guillou S."/>
            <person name="Cros-Aarteil S."/>
            <person name="Calhoun S."/>
            <person name="Haridas S."/>
            <person name="Kuo A."/>
            <person name="Mondo S."/>
            <person name="Pangilinan J."/>
            <person name="Riley R."/>
            <person name="Labutti K."/>
            <person name="Andreopoulos B."/>
            <person name="Lipzen A."/>
            <person name="Chen C."/>
            <person name="Yanf M."/>
            <person name="Daum C."/>
            <person name="Ng V."/>
            <person name="Clum A."/>
            <person name="Ohm R."/>
            <person name="Martin F."/>
            <person name="Silar P."/>
            <person name="Natvig D."/>
            <person name="Lalanne C."/>
            <person name="Gautier V."/>
            <person name="Ament-Velasquez S.L."/>
            <person name="Kruys A."/>
            <person name="Hutchinson M.I."/>
            <person name="Powell A.J."/>
            <person name="Barry K."/>
            <person name="Miller A.N."/>
            <person name="Grigoriev I.V."/>
            <person name="Debuchy R."/>
            <person name="Gladieux P."/>
            <person name="Thoren M.H."/>
            <person name="Johannesson H."/>
        </authorList>
    </citation>
    <scope>NUCLEOTIDE SEQUENCE</scope>
    <source>
        <strain evidence="3">CBS 892.96</strain>
    </source>
</reference>
<evidence type="ECO:0000256" key="1">
    <source>
        <dbReference type="SAM" id="MobiDB-lite"/>
    </source>
</evidence>
<dbReference type="EMBL" id="MU866274">
    <property type="protein sequence ID" value="KAK4174601.1"/>
    <property type="molecule type" value="Genomic_DNA"/>
</dbReference>
<feature type="compositionally biased region" description="Low complexity" evidence="1">
    <location>
        <begin position="163"/>
        <end position="178"/>
    </location>
</feature>
<keyword evidence="2" id="KW-0812">Transmembrane</keyword>
<keyword evidence="2" id="KW-0472">Membrane</keyword>
<protein>
    <submittedName>
        <fullName evidence="3">Uncharacterized protein</fullName>
    </submittedName>
</protein>
<organism evidence="3 4">
    <name type="scientific">Triangularia setosa</name>
    <dbReference type="NCBI Taxonomy" id="2587417"/>
    <lineage>
        <taxon>Eukaryota</taxon>
        <taxon>Fungi</taxon>
        <taxon>Dikarya</taxon>
        <taxon>Ascomycota</taxon>
        <taxon>Pezizomycotina</taxon>
        <taxon>Sordariomycetes</taxon>
        <taxon>Sordariomycetidae</taxon>
        <taxon>Sordariales</taxon>
        <taxon>Podosporaceae</taxon>
        <taxon>Triangularia</taxon>
    </lineage>
</organism>
<evidence type="ECO:0000256" key="2">
    <source>
        <dbReference type="SAM" id="Phobius"/>
    </source>
</evidence>
<keyword evidence="2" id="KW-1133">Transmembrane helix</keyword>